<dbReference type="InterPro" id="IPR029063">
    <property type="entry name" value="SAM-dependent_MTases_sf"/>
</dbReference>
<keyword evidence="10" id="KW-1185">Reference proteome</keyword>
<evidence type="ECO:0000313" key="10">
    <source>
        <dbReference type="Proteomes" id="UP000005019"/>
    </source>
</evidence>
<evidence type="ECO:0000256" key="1">
    <source>
        <dbReference type="ARBA" id="ARBA00000142"/>
    </source>
</evidence>
<dbReference type="Pfam" id="PF02390">
    <property type="entry name" value="Methyltransf_4"/>
    <property type="match status" value="1"/>
</dbReference>
<dbReference type="OrthoDB" id="9809889at2"/>
<dbReference type="Proteomes" id="UP000005019">
    <property type="component" value="Unassembled WGS sequence"/>
</dbReference>
<dbReference type="CDD" id="cd02440">
    <property type="entry name" value="AdoMet_MTases"/>
    <property type="match status" value="1"/>
</dbReference>
<organism evidence="9 10">
    <name type="scientific">Methyloversatilis universalis (strain ATCC BAA-1314 / DSM 25237 / JCM 13912 / CCUG 52030 / FAM5)</name>
    <dbReference type="NCBI Taxonomy" id="1000565"/>
    <lineage>
        <taxon>Bacteria</taxon>
        <taxon>Pseudomonadati</taxon>
        <taxon>Pseudomonadota</taxon>
        <taxon>Betaproteobacteria</taxon>
        <taxon>Nitrosomonadales</taxon>
        <taxon>Sterolibacteriaceae</taxon>
        <taxon>Methyloversatilis</taxon>
    </lineage>
</organism>
<evidence type="ECO:0000313" key="9">
    <source>
        <dbReference type="EMBL" id="EGK72052.1"/>
    </source>
</evidence>
<proteinExistence type="predicted"/>
<sequence>MDAPDPTPAGRSRVPESAQTGPHEQLPALIARRAGQPFRQPVAPYSREAFESFAAGCAPDTPLIIDSCCGVGESTARLAESFPDHVVLGVDQSADRLSRAPALPANARLLRADMADIWRLLLDGGYRPARQYMLYPNPWPKIGHLARRWPAHPVFPTVLALGGVIECRSNWRIYVEEFALAAKLIAGIDAAVEAFSPAAPLTPFERKYAASGHALYRCLLEIAA</sequence>
<dbReference type="Gene3D" id="3.40.50.150">
    <property type="entry name" value="Vaccinia Virus protein VP39"/>
    <property type="match status" value="1"/>
</dbReference>
<evidence type="ECO:0000256" key="2">
    <source>
        <dbReference type="ARBA" id="ARBA00003015"/>
    </source>
</evidence>
<keyword evidence="5 9" id="KW-0808">Transferase</keyword>
<evidence type="ECO:0000256" key="7">
    <source>
        <dbReference type="ARBA" id="ARBA00022694"/>
    </source>
</evidence>
<dbReference type="PROSITE" id="PS51625">
    <property type="entry name" value="SAM_MT_TRMB"/>
    <property type="match status" value="1"/>
</dbReference>
<name>F5RBN0_METUF</name>
<evidence type="ECO:0000256" key="3">
    <source>
        <dbReference type="ARBA" id="ARBA00011977"/>
    </source>
</evidence>
<evidence type="ECO:0000256" key="8">
    <source>
        <dbReference type="SAM" id="MobiDB-lite"/>
    </source>
</evidence>
<dbReference type="GO" id="GO:0008176">
    <property type="term" value="F:tRNA (guanine(46)-N7)-methyltransferase activity"/>
    <property type="evidence" value="ECO:0007669"/>
    <property type="project" value="UniProtKB-EC"/>
</dbReference>
<accession>F5RBN0</accession>
<keyword evidence="7" id="KW-0819">tRNA processing</keyword>
<dbReference type="RefSeq" id="WP_008060963.1">
    <property type="nucleotide sequence ID" value="NZ_AFHG01000044.1"/>
</dbReference>
<gene>
    <name evidence="9" type="ORF">METUNv1_01830</name>
</gene>
<feature type="region of interest" description="Disordered" evidence="8">
    <location>
        <begin position="1"/>
        <end position="25"/>
    </location>
</feature>
<keyword evidence="4 9" id="KW-0489">Methyltransferase</keyword>
<reference evidence="9 10" key="1">
    <citation type="journal article" date="2011" name="J. Bacteriol.">
        <title>Genome sequence of Methyloversatilis universalis FAM5T, a methylotrophic representative of the order Rhodocyclales.</title>
        <authorList>
            <person name="Kittichotirat W."/>
            <person name="Good N.M."/>
            <person name="Hall R."/>
            <person name="Bringel F."/>
            <person name="Lajus A."/>
            <person name="Medigue C."/>
            <person name="Smalley N.E."/>
            <person name="Beck D."/>
            <person name="Bumgarner R."/>
            <person name="Vuilleumier S."/>
            <person name="Kalyuzhnaya M.G."/>
        </authorList>
    </citation>
    <scope>NUCLEOTIDE SEQUENCE [LARGE SCALE GENOMIC DNA]</scope>
    <source>
        <strain evidence="10">ATCC BAA-1314 / JCM 13912 / FAM5</strain>
    </source>
</reference>
<evidence type="ECO:0000256" key="6">
    <source>
        <dbReference type="ARBA" id="ARBA00022691"/>
    </source>
</evidence>
<dbReference type="eggNOG" id="COG0220">
    <property type="taxonomic scope" value="Bacteria"/>
</dbReference>
<comment type="caution">
    <text evidence="9">The sequence shown here is derived from an EMBL/GenBank/DDBJ whole genome shotgun (WGS) entry which is preliminary data.</text>
</comment>
<evidence type="ECO:0000256" key="5">
    <source>
        <dbReference type="ARBA" id="ARBA00022679"/>
    </source>
</evidence>
<comment type="catalytic activity">
    <reaction evidence="1">
        <text>guanosine(46) in tRNA + S-adenosyl-L-methionine = N(7)-methylguanosine(46) in tRNA + S-adenosyl-L-homocysteine</text>
        <dbReference type="Rhea" id="RHEA:42708"/>
        <dbReference type="Rhea" id="RHEA-COMP:10188"/>
        <dbReference type="Rhea" id="RHEA-COMP:10189"/>
        <dbReference type="ChEBI" id="CHEBI:57856"/>
        <dbReference type="ChEBI" id="CHEBI:59789"/>
        <dbReference type="ChEBI" id="CHEBI:74269"/>
        <dbReference type="ChEBI" id="CHEBI:74480"/>
        <dbReference type="EC" id="2.1.1.33"/>
    </reaction>
</comment>
<dbReference type="EMBL" id="AFHG01000044">
    <property type="protein sequence ID" value="EGK72052.1"/>
    <property type="molecule type" value="Genomic_DNA"/>
</dbReference>
<protein>
    <recommendedName>
        <fullName evidence="3">tRNA (guanine(46)-N(7))-methyltransferase</fullName>
        <ecNumber evidence="3">2.1.1.33</ecNumber>
    </recommendedName>
</protein>
<dbReference type="STRING" id="1000565.METUNv1_01830"/>
<dbReference type="EC" id="2.1.1.33" evidence="3"/>
<keyword evidence="6" id="KW-0949">S-adenosyl-L-methionine</keyword>
<comment type="function">
    <text evidence="2">Catalyzes the formation of N(7)-methylguanine at position 46 (m7G46) in tRNA.</text>
</comment>
<dbReference type="AlphaFoldDB" id="F5RBN0"/>
<evidence type="ECO:0000256" key="4">
    <source>
        <dbReference type="ARBA" id="ARBA00022603"/>
    </source>
</evidence>
<dbReference type="SUPFAM" id="SSF53335">
    <property type="entry name" value="S-adenosyl-L-methionine-dependent methyltransferases"/>
    <property type="match status" value="1"/>
</dbReference>
<dbReference type="InterPro" id="IPR003358">
    <property type="entry name" value="tRNA_(Gua-N-7)_MeTrfase_Trmb"/>
</dbReference>